<name>A0ABV6CXQ5_9SPHN</name>
<keyword evidence="3" id="KW-1185">Reference proteome</keyword>
<dbReference type="RefSeq" id="WP_379556293.1">
    <property type="nucleotide sequence ID" value="NZ_JBHUKO010000002.1"/>
</dbReference>
<evidence type="ECO:0000256" key="1">
    <source>
        <dbReference type="SAM" id="Phobius"/>
    </source>
</evidence>
<keyword evidence="1" id="KW-0812">Transmembrane</keyword>
<protein>
    <recommendedName>
        <fullName evidence="4">Cellulose biosynthesis protein BcsF</fullName>
    </recommendedName>
</protein>
<keyword evidence="1" id="KW-1133">Transmembrane helix</keyword>
<sequence>MMTMLPSYVQLVALVLGVAWHRGRWRRIGRYPAWRKEFPAPA</sequence>
<reference evidence="2 3" key="1">
    <citation type="submission" date="2024-09" db="EMBL/GenBank/DDBJ databases">
        <authorList>
            <person name="Sun Q."/>
            <person name="Mori K."/>
        </authorList>
    </citation>
    <scope>NUCLEOTIDE SEQUENCE [LARGE SCALE GENOMIC DNA]</scope>
    <source>
        <strain evidence="2 3">CCM 7706</strain>
    </source>
</reference>
<comment type="caution">
    <text evidence="2">The sequence shown here is derived from an EMBL/GenBank/DDBJ whole genome shotgun (WGS) entry which is preliminary data.</text>
</comment>
<organism evidence="2 3">
    <name type="scientific">Novosphingobium soli</name>
    <dbReference type="NCBI Taxonomy" id="574956"/>
    <lineage>
        <taxon>Bacteria</taxon>
        <taxon>Pseudomonadati</taxon>
        <taxon>Pseudomonadota</taxon>
        <taxon>Alphaproteobacteria</taxon>
        <taxon>Sphingomonadales</taxon>
        <taxon>Sphingomonadaceae</taxon>
        <taxon>Novosphingobium</taxon>
    </lineage>
</organism>
<evidence type="ECO:0000313" key="2">
    <source>
        <dbReference type="EMBL" id="MFC0204968.1"/>
    </source>
</evidence>
<accession>A0ABV6CXQ5</accession>
<dbReference type="EMBL" id="JBHLWK010000013">
    <property type="protein sequence ID" value="MFC0204968.1"/>
    <property type="molecule type" value="Genomic_DNA"/>
</dbReference>
<keyword evidence="1" id="KW-0472">Membrane</keyword>
<evidence type="ECO:0000313" key="3">
    <source>
        <dbReference type="Proteomes" id="UP001589798"/>
    </source>
</evidence>
<proteinExistence type="predicted"/>
<dbReference type="Proteomes" id="UP001589798">
    <property type="component" value="Unassembled WGS sequence"/>
</dbReference>
<gene>
    <name evidence="2" type="ORF">ACFFJC_11860</name>
</gene>
<evidence type="ECO:0008006" key="4">
    <source>
        <dbReference type="Google" id="ProtNLM"/>
    </source>
</evidence>
<feature type="transmembrane region" description="Helical" evidence="1">
    <location>
        <begin position="6"/>
        <end position="23"/>
    </location>
</feature>